<dbReference type="AlphaFoldDB" id="A0AAV1QJ72"/>
<feature type="transmembrane region" description="Helical" evidence="2">
    <location>
        <begin position="7"/>
        <end position="24"/>
    </location>
</feature>
<organism evidence="3 4">
    <name type="scientific">Scomber scombrus</name>
    <name type="common">Atlantic mackerel</name>
    <name type="synonym">Scomber vernalis</name>
    <dbReference type="NCBI Taxonomy" id="13677"/>
    <lineage>
        <taxon>Eukaryota</taxon>
        <taxon>Metazoa</taxon>
        <taxon>Chordata</taxon>
        <taxon>Craniata</taxon>
        <taxon>Vertebrata</taxon>
        <taxon>Euteleostomi</taxon>
        <taxon>Actinopterygii</taxon>
        <taxon>Neopterygii</taxon>
        <taxon>Teleostei</taxon>
        <taxon>Neoteleostei</taxon>
        <taxon>Acanthomorphata</taxon>
        <taxon>Pelagiaria</taxon>
        <taxon>Scombriformes</taxon>
        <taxon>Scombridae</taxon>
        <taxon>Scomber</taxon>
    </lineage>
</organism>
<keyword evidence="2" id="KW-1133">Transmembrane helix</keyword>
<accession>A0AAV1QJ72</accession>
<dbReference type="EMBL" id="CAWUFR010001784">
    <property type="protein sequence ID" value="CAK6984366.1"/>
    <property type="molecule type" value="Genomic_DNA"/>
</dbReference>
<evidence type="ECO:0000256" key="1">
    <source>
        <dbReference type="SAM" id="MobiDB-lite"/>
    </source>
</evidence>
<keyword evidence="2" id="KW-0472">Membrane</keyword>
<sequence length="340" mass="38961">MAIFHEFVLQQLSTSIAVFVMFIYNVVLDKDLECTCKNDSPACGLYMAMPFFILFFLNLWMDKKFQKTWRFTCTCRCYSNCCRELCSSFCSSFKKCCKVNCKFIRLLLSHILKAAFLGLMWVMFLLLDGDWWVCCLNDRSEQQAQLACKENKTAEDRAMITELKSWSKSIGLIVLSCILLVFAFISCFKWSNRKMFYDELILEEEENVLTELLRKAAKEKLTEEMTAKINGTKWEECFDVAEDLIKDDNTPPTLPEQQWKWSVNADVSLQKTSQGSAQQGEENQHININPSPQGTLSQQWNWSGNAEVSLQKTSQDSAQQGGGRQPSNINPSPQGTSSQE</sequence>
<comment type="caution">
    <text evidence="3">The sequence shown here is derived from an EMBL/GenBank/DDBJ whole genome shotgun (WGS) entry which is preliminary data.</text>
</comment>
<keyword evidence="2" id="KW-0812">Transmembrane</keyword>
<feature type="transmembrane region" description="Helical" evidence="2">
    <location>
        <begin position="103"/>
        <end position="127"/>
    </location>
</feature>
<evidence type="ECO:0000313" key="4">
    <source>
        <dbReference type="Proteomes" id="UP001314229"/>
    </source>
</evidence>
<proteinExistence type="predicted"/>
<evidence type="ECO:0000313" key="3">
    <source>
        <dbReference type="EMBL" id="CAK6984366.1"/>
    </source>
</evidence>
<name>A0AAV1QJ72_SCOSC</name>
<feature type="region of interest" description="Disordered" evidence="1">
    <location>
        <begin position="270"/>
        <end position="340"/>
    </location>
</feature>
<feature type="transmembrane region" description="Helical" evidence="2">
    <location>
        <begin position="169"/>
        <end position="188"/>
    </location>
</feature>
<dbReference type="Proteomes" id="UP001314229">
    <property type="component" value="Unassembled WGS sequence"/>
</dbReference>
<gene>
    <name evidence="3" type="ORF">FSCOSCO3_A028867</name>
</gene>
<protein>
    <submittedName>
        <fullName evidence="3">Calcium homeostasis modulator protein 6-like</fullName>
    </submittedName>
</protein>
<evidence type="ECO:0000256" key="2">
    <source>
        <dbReference type="SAM" id="Phobius"/>
    </source>
</evidence>
<reference evidence="3 4" key="1">
    <citation type="submission" date="2024-01" db="EMBL/GenBank/DDBJ databases">
        <authorList>
            <person name="Alioto T."/>
            <person name="Alioto T."/>
            <person name="Gomez Garrido J."/>
        </authorList>
    </citation>
    <scope>NUCLEOTIDE SEQUENCE [LARGE SCALE GENOMIC DNA]</scope>
</reference>
<keyword evidence="4" id="KW-1185">Reference proteome</keyword>
<feature type="non-terminal residue" evidence="3">
    <location>
        <position position="340"/>
    </location>
</feature>
<feature type="transmembrane region" description="Helical" evidence="2">
    <location>
        <begin position="44"/>
        <end position="61"/>
    </location>
</feature>